<name>W0RM65_9BACT</name>
<dbReference type="AlphaFoldDB" id="W0RM65"/>
<dbReference type="STRING" id="861299.J421_4309"/>
<dbReference type="KEGG" id="gba:J421_4309"/>
<sequence length="80" mass="8608">MRAVGRALRYALSLACTVVAAWCVYRGMRYLFGFETRPGAGRQVASLAGVGPALGYFVGCLLCLLAAGELFPKPPLERKE</sequence>
<keyword evidence="1" id="KW-0472">Membrane</keyword>
<evidence type="ECO:0000256" key="1">
    <source>
        <dbReference type="SAM" id="Phobius"/>
    </source>
</evidence>
<evidence type="ECO:0000313" key="3">
    <source>
        <dbReference type="Proteomes" id="UP000019151"/>
    </source>
</evidence>
<keyword evidence="1" id="KW-0812">Transmembrane</keyword>
<feature type="transmembrane region" description="Helical" evidence="1">
    <location>
        <begin position="7"/>
        <end position="28"/>
    </location>
</feature>
<accession>W0RM65</accession>
<dbReference type="Proteomes" id="UP000019151">
    <property type="component" value="Chromosome"/>
</dbReference>
<keyword evidence="3" id="KW-1185">Reference proteome</keyword>
<dbReference type="EMBL" id="CP007128">
    <property type="protein sequence ID" value="AHG91846.1"/>
    <property type="molecule type" value="Genomic_DNA"/>
</dbReference>
<evidence type="ECO:0000313" key="2">
    <source>
        <dbReference type="EMBL" id="AHG91846.1"/>
    </source>
</evidence>
<proteinExistence type="predicted"/>
<dbReference type="RefSeq" id="WP_025413279.1">
    <property type="nucleotide sequence ID" value="NZ_CP007128.1"/>
</dbReference>
<organism evidence="2 3">
    <name type="scientific">Gemmatirosa kalamazoonensis</name>
    <dbReference type="NCBI Taxonomy" id="861299"/>
    <lineage>
        <taxon>Bacteria</taxon>
        <taxon>Pseudomonadati</taxon>
        <taxon>Gemmatimonadota</taxon>
        <taxon>Gemmatimonadia</taxon>
        <taxon>Gemmatimonadales</taxon>
        <taxon>Gemmatimonadaceae</taxon>
        <taxon>Gemmatirosa</taxon>
    </lineage>
</organism>
<protein>
    <submittedName>
        <fullName evidence="2">Uncharacterized protein</fullName>
    </submittedName>
</protein>
<dbReference type="HOGENOM" id="CLU_2584724_0_0_0"/>
<gene>
    <name evidence="2" type="ORF">J421_4309</name>
</gene>
<dbReference type="InParanoid" id="W0RM65"/>
<feature type="transmembrane region" description="Helical" evidence="1">
    <location>
        <begin position="48"/>
        <end position="71"/>
    </location>
</feature>
<keyword evidence="1" id="KW-1133">Transmembrane helix</keyword>
<reference evidence="2 3" key="1">
    <citation type="journal article" date="2014" name="Genome Announc.">
        <title>Genome Sequence and Methylome of Soil Bacterium Gemmatirosa kalamazoonensis KBS708T, a Member of the Rarely Cultivated Gemmatimonadetes Phylum.</title>
        <authorList>
            <person name="Debruyn J.M."/>
            <person name="Radosevich M."/>
            <person name="Wommack K.E."/>
            <person name="Polson S.W."/>
            <person name="Hauser L.J."/>
            <person name="Fawaz M.N."/>
            <person name="Korlach J."/>
            <person name="Tsai Y.C."/>
        </authorList>
    </citation>
    <scope>NUCLEOTIDE SEQUENCE [LARGE SCALE GENOMIC DNA]</scope>
    <source>
        <strain evidence="2 3">KBS708</strain>
    </source>
</reference>